<feature type="region of interest" description="Disordered" evidence="1">
    <location>
        <begin position="192"/>
        <end position="251"/>
    </location>
</feature>
<dbReference type="EMBL" id="CAJOBZ010000071">
    <property type="protein sequence ID" value="CAF4948831.1"/>
    <property type="molecule type" value="Genomic_DNA"/>
</dbReference>
<evidence type="ECO:0000313" key="3">
    <source>
        <dbReference type="EMBL" id="CAF4948831.1"/>
    </source>
</evidence>
<gene>
    <name evidence="3" type="ORF">PMACD_LOCUS15478</name>
</gene>
<sequence length="385" mass="43396">MRAICIFAISLLSFALADSEPWVEEEDVEDYNDYHIDKRDVEGPYEEHIRVKRGHERSKRAPVPIHQYEVYEPFEEGSFPAPSYQEMLAASAEHYHRYLPANTRIARHLNTQINPGPLTFGVSPDPIEVVSAPVNLSPVANTRPIQFSNEPPAGAVFYEQQEDLAPAAGHVVIKHNPHVSTHKQGLGQAQEASHFDAQGGKVVKGSKTDHYVDKGGKGHKTDEHQRKEYEEAAGKKKKHHDLAGHKGSHQEEAFGQRGAHFDEKKGHKKGHKTKGFHNKYHKDEFHKEHKFYDDFHKGGEHHRYGKFNARHATNESGKKKAHHVNAGHDFVEKGKNGYSKKGHVDADHRGHKGKSGHEEHHAHHSQHGKKGGKEGGSHWAYAKKD</sequence>
<protein>
    <submittedName>
        <fullName evidence="3">Uncharacterized protein</fullName>
    </submittedName>
</protein>
<keyword evidence="4" id="KW-1185">Reference proteome</keyword>
<dbReference type="InterPro" id="IPR031959">
    <property type="entry name" value="DUF4779"/>
</dbReference>
<reference evidence="3" key="1">
    <citation type="submission" date="2021-02" db="EMBL/GenBank/DDBJ databases">
        <authorList>
            <person name="Steward A R."/>
        </authorList>
    </citation>
    <scope>NUCLEOTIDE SEQUENCE</scope>
</reference>
<dbReference type="Proteomes" id="UP000663880">
    <property type="component" value="Unassembled WGS sequence"/>
</dbReference>
<dbReference type="OrthoDB" id="8119284at2759"/>
<evidence type="ECO:0000256" key="2">
    <source>
        <dbReference type="SAM" id="SignalP"/>
    </source>
</evidence>
<keyword evidence="2" id="KW-0732">Signal</keyword>
<organism evidence="3 4">
    <name type="scientific">Pieris macdunnoughi</name>
    <dbReference type="NCBI Taxonomy" id="345717"/>
    <lineage>
        <taxon>Eukaryota</taxon>
        <taxon>Metazoa</taxon>
        <taxon>Ecdysozoa</taxon>
        <taxon>Arthropoda</taxon>
        <taxon>Hexapoda</taxon>
        <taxon>Insecta</taxon>
        <taxon>Pterygota</taxon>
        <taxon>Neoptera</taxon>
        <taxon>Endopterygota</taxon>
        <taxon>Lepidoptera</taxon>
        <taxon>Glossata</taxon>
        <taxon>Ditrysia</taxon>
        <taxon>Papilionoidea</taxon>
        <taxon>Pieridae</taxon>
        <taxon>Pierinae</taxon>
        <taxon>Pieris</taxon>
    </lineage>
</organism>
<feature type="compositionally biased region" description="Basic and acidic residues" evidence="1">
    <location>
        <begin position="371"/>
        <end position="385"/>
    </location>
</feature>
<feature type="signal peptide" evidence="2">
    <location>
        <begin position="1"/>
        <end position="19"/>
    </location>
</feature>
<evidence type="ECO:0000256" key="1">
    <source>
        <dbReference type="SAM" id="MobiDB-lite"/>
    </source>
</evidence>
<comment type="caution">
    <text evidence="3">The sequence shown here is derived from an EMBL/GenBank/DDBJ whole genome shotgun (WGS) entry which is preliminary data.</text>
</comment>
<evidence type="ECO:0000313" key="4">
    <source>
        <dbReference type="Proteomes" id="UP000663880"/>
    </source>
</evidence>
<feature type="compositionally biased region" description="Basic and acidic residues" evidence="1">
    <location>
        <begin position="241"/>
        <end position="251"/>
    </location>
</feature>
<dbReference type="Pfam" id="PF16009">
    <property type="entry name" value="DUF4779"/>
    <property type="match status" value="1"/>
</dbReference>
<proteinExistence type="predicted"/>
<feature type="region of interest" description="Disordered" evidence="1">
    <location>
        <begin position="330"/>
        <end position="385"/>
    </location>
</feature>
<feature type="chain" id="PRO_5032891342" evidence="2">
    <location>
        <begin position="20"/>
        <end position="385"/>
    </location>
</feature>
<accession>A0A821XQR7</accession>
<name>A0A821XQR7_9NEOP</name>
<feature type="compositionally biased region" description="Basic and acidic residues" evidence="1">
    <location>
        <begin position="206"/>
        <end position="234"/>
    </location>
</feature>
<dbReference type="AlphaFoldDB" id="A0A821XQR7"/>